<evidence type="ECO:0000259" key="4">
    <source>
        <dbReference type="PROSITE" id="PS01124"/>
    </source>
</evidence>
<protein>
    <submittedName>
        <fullName evidence="5">Helix-turn-helix domain-containing protein</fullName>
    </submittedName>
</protein>
<dbReference type="GO" id="GO:0005829">
    <property type="term" value="C:cytosol"/>
    <property type="evidence" value="ECO:0007669"/>
    <property type="project" value="TreeGrafter"/>
</dbReference>
<gene>
    <name evidence="5" type="ORF">F0U83_08135</name>
</gene>
<organism evidence="5 6">
    <name type="scientific">Neptunomonas concharum</name>
    <dbReference type="NCBI Taxonomy" id="1031538"/>
    <lineage>
        <taxon>Bacteria</taxon>
        <taxon>Pseudomonadati</taxon>
        <taxon>Pseudomonadota</taxon>
        <taxon>Gammaproteobacteria</taxon>
        <taxon>Oceanospirillales</taxon>
        <taxon>Oceanospirillaceae</taxon>
        <taxon>Neptunomonas</taxon>
    </lineage>
</organism>
<evidence type="ECO:0000256" key="2">
    <source>
        <dbReference type="ARBA" id="ARBA00023125"/>
    </source>
</evidence>
<dbReference type="SMART" id="SM00342">
    <property type="entry name" value="HTH_ARAC"/>
    <property type="match status" value="1"/>
</dbReference>
<dbReference type="PRINTS" id="PR00032">
    <property type="entry name" value="HTHARAC"/>
</dbReference>
<dbReference type="InterPro" id="IPR011990">
    <property type="entry name" value="TPR-like_helical_dom_sf"/>
</dbReference>
<keyword evidence="2" id="KW-0238">DNA-binding</keyword>
<dbReference type="OrthoDB" id="5582699at2"/>
<dbReference type="SUPFAM" id="SSF46689">
    <property type="entry name" value="Homeodomain-like"/>
    <property type="match status" value="1"/>
</dbReference>
<name>A0A5P1RAR3_9GAMM</name>
<dbReference type="Pfam" id="PF12625">
    <property type="entry name" value="Arabinose_bd"/>
    <property type="match status" value="1"/>
</dbReference>
<dbReference type="PANTHER" id="PTHR47894">
    <property type="entry name" value="HTH-TYPE TRANSCRIPTIONAL REGULATOR GADX"/>
    <property type="match status" value="1"/>
</dbReference>
<dbReference type="EMBL" id="CP043869">
    <property type="protein sequence ID" value="QEQ96687.1"/>
    <property type="molecule type" value="Genomic_DNA"/>
</dbReference>
<dbReference type="Gene3D" id="1.10.10.60">
    <property type="entry name" value="Homeodomain-like"/>
    <property type="match status" value="1"/>
</dbReference>
<dbReference type="RefSeq" id="WP_138987298.1">
    <property type="nucleotide sequence ID" value="NZ_CP043869.1"/>
</dbReference>
<keyword evidence="3" id="KW-0804">Transcription</keyword>
<accession>A0A5P1RAR3</accession>
<dbReference type="InterPro" id="IPR018060">
    <property type="entry name" value="HTH_AraC"/>
</dbReference>
<dbReference type="AlphaFoldDB" id="A0A5P1RAR3"/>
<dbReference type="KEGG" id="ncu:F0U83_08135"/>
<proteinExistence type="predicted"/>
<evidence type="ECO:0000256" key="3">
    <source>
        <dbReference type="ARBA" id="ARBA00023163"/>
    </source>
</evidence>
<evidence type="ECO:0000313" key="5">
    <source>
        <dbReference type="EMBL" id="QEQ96687.1"/>
    </source>
</evidence>
<dbReference type="Proteomes" id="UP000324760">
    <property type="component" value="Chromosome"/>
</dbReference>
<sequence length="1023" mass="115029">MPMTTASAKLLEPVMHLAQHYRLAPARILEAASLSQSDYSKPGVRFPTQRYADVLNLLVEASNNPHIALSLAEATQPRMLGSIGFLMSTSATLGKAYQTLIDYLPLLMEGAVLQMEPVSDGVLLTLELNHPQLQPVEYLLGCLINWSRWLTGQQIPACCVRFAFPEPQDIQPYQRFFAAEVESNALRNQLLLPSDYLSLACLEANEEMHQLHLEFADSLLSKMNQQGALIAQTRNLIRRQLNEGGGTVRRDEVAETLGMSLRTLQRKLGILGTSFQDVYDVTRRDVALQLIQRGQMSFGEIAFQLGFSNQSAFQKAFKRWMGVAPSLYRQQVNPISLVVPDALLPDHITEQVLNVSDISEETIDQRLSSINDFSLSLLEWAALLGECFDLQSLSEITHNPVARLAIHLWPVEQQGLIQQVKSSADDVGRYRFNHPDILARIIQRLNKQQREDKHRTMGERLLNVLQDNPITSDSLPLVETCLHHLNALALKPSDPLFEQVTGLNLRASELAEALHKFKKSANYLSYLIECNEKEECFASSSKRESLLSHQAHLWFRAGEIDKAQVCLNKLKEANTLPALAQRALLLAQIHQQQNNPEEALSLLMQALADIDQPLPSTAKTQLPYLLTQLDAISVRFNGEALQRLAVEVAPDELFRLSLLEQILLMATQSGQPLLAACAAGRMTQLSLEQGRSSLTPFAFISYAWVASWVCGDYPLARLFAAQGVQLANRYGGLNHPSGGDPDEAALHAMLLYASRVQHWLAPLDEIRHHVEKLALLARENQFPTVLQECNLLHYQLRLLGAESLETIGVDRDNASSAALSGILDLPAYLLGHKAPSEPDTLEYQNGWQAMSHVIAALLLDQQCYWNTFYLWEGRVENEMSGYFSVSELLFCTAMMRLIQGHQNNGLGPRRKLEVEQILSRFELWRAESPDNFSFHYSLLVAENARLQGDSPTLAFEEAILMAEKQEGLFHKALAYERYGDYLHVAQQRRLARFCTEEALTLYRDWGASEKVKQLEYKRVLLAE</sequence>
<dbReference type="GO" id="GO:0000976">
    <property type="term" value="F:transcription cis-regulatory region binding"/>
    <property type="evidence" value="ECO:0007669"/>
    <property type="project" value="TreeGrafter"/>
</dbReference>
<feature type="domain" description="HTH araC/xylS-type" evidence="4">
    <location>
        <begin position="231"/>
        <end position="331"/>
    </location>
</feature>
<keyword evidence="6" id="KW-1185">Reference proteome</keyword>
<dbReference type="Gene3D" id="1.25.40.10">
    <property type="entry name" value="Tetratricopeptide repeat domain"/>
    <property type="match status" value="1"/>
</dbReference>
<evidence type="ECO:0000313" key="6">
    <source>
        <dbReference type="Proteomes" id="UP000324760"/>
    </source>
</evidence>
<dbReference type="PANTHER" id="PTHR47894:SF1">
    <property type="entry name" value="HTH-TYPE TRANSCRIPTIONAL REGULATOR VQSM"/>
    <property type="match status" value="1"/>
</dbReference>
<dbReference type="InterPro" id="IPR009057">
    <property type="entry name" value="Homeodomain-like_sf"/>
</dbReference>
<reference evidence="5 6" key="1">
    <citation type="journal article" date="2019" name="Biochem. Eng. J.">
        <title>Metabolic engineering of the marine bacteria Neptunomonas concharum for the production of acetoin and meso-2,3-butanediol from acetate.</title>
        <authorList>
            <person name="Li W."/>
            <person name="Pu N."/>
            <person name="Liu C.-X."/>
            <person name="Yuan Q.-P."/>
            <person name="Li Z.-J."/>
        </authorList>
    </citation>
    <scope>NUCLEOTIDE SEQUENCE [LARGE SCALE GENOMIC DNA]</scope>
    <source>
        <strain evidence="5 6">JCM17730</strain>
    </source>
</reference>
<dbReference type="PROSITE" id="PS01124">
    <property type="entry name" value="HTH_ARAC_FAMILY_2"/>
    <property type="match status" value="1"/>
</dbReference>
<dbReference type="InterPro" id="IPR020449">
    <property type="entry name" value="Tscrpt_reg_AraC-type_HTH"/>
</dbReference>
<keyword evidence="1" id="KW-0805">Transcription regulation</keyword>
<dbReference type="Pfam" id="PF12833">
    <property type="entry name" value="HTH_18"/>
    <property type="match status" value="1"/>
</dbReference>
<dbReference type="SUPFAM" id="SSF48452">
    <property type="entry name" value="TPR-like"/>
    <property type="match status" value="1"/>
</dbReference>
<evidence type="ECO:0000256" key="1">
    <source>
        <dbReference type="ARBA" id="ARBA00023015"/>
    </source>
</evidence>
<dbReference type="InterPro" id="IPR032687">
    <property type="entry name" value="AraC-type_N"/>
</dbReference>
<dbReference type="GO" id="GO:0003700">
    <property type="term" value="F:DNA-binding transcription factor activity"/>
    <property type="evidence" value="ECO:0007669"/>
    <property type="project" value="InterPro"/>
</dbReference>